<dbReference type="Pfam" id="PF04355">
    <property type="entry name" value="BamE"/>
    <property type="match status" value="1"/>
</dbReference>
<dbReference type="EMBL" id="JADSJP010000011">
    <property type="protein sequence ID" value="MBG2879330.1"/>
    <property type="molecule type" value="Genomic_DNA"/>
</dbReference>
<feature type="signal peptide" evidence="3">
    <location>
        <begin position="1"/>
        <end position="21"/>
    </location>
</feature>
<comment type="caution">
    <text evidence="5">The sequence shown here is derived from an EMBL/GenBank/DDBJ whole genome shotgun (WGS) entry which is preliminary data.</text>
</comment>
<evidence type="ECO:0000259" key="4">
    <source>
        <dbReference type="Pfam" id="PF04355"/>
    </source>
</evidence>
<dbReference type="GeneID" id="57332444"/>
<reference evidence="5 6" key="1">
    <citation type="submission" date="2020-11" db="EMBL/GenBank/DDBJ databases">
        <title>Enhanced detection system for hospital associated transmission using whole genome sequencing surveillance.</title>
        <authorList>
            <person name="Harrison L.H."/>
            <person name="Van Tyne D."/>
            <person name="Marsh J.W."/>
            <person name="Griffith M.P."/>
            <person name="Snyder D.J."/>
            <person name="Cooper V.S."/>
            <person name="Mustapha M."/>
        </authorList>
    </citation>
    <scope>NUCLEOTIDE SEQUENCE [LARGE SCALE GENOMIC DNA]</scope>
    <source>
        <strain evidence="5 6">PR00075</strain>
    </source>
</reference>
<feature type="domain" description="Outer membrane protein assembly factor BamE" evidence="4">
    <location>
        <begin position="33"/>
        <end position="98"/>
    </location>
</feature>
<sequence length="126" mass="14414">MKRLLLSSFLVLSALVISGCAQEKQIDYNQKSSMLSLGMDKEQVRTVLGDPRRTEVNTERERWVYWGKVYYGFTPVDNEQLSQDRLVVTFQEGKVTKWGQQTFSDDALEISQKTIEATTNAIKSSQ</sequence>
<dbReference type="PROSITE" id="PS51257">
    <property type="entry name" value="PROKAR_LIPOPROTEIN"/>
    <property type="match status" value="1"/>
</dbReference>
<dbReference type="Proteomes" id="UP000614721">
    <property type="component" value="Unassembled WGS sequence"/>
</dbReference>
<dbReference type="InterPro" id="IPR037873">
    <property type="entry name" value="BamE-like"/>
</dbReference>
<protein>
    <submittedName>
        <fullName evidence="5">Outer membrane protein assembly factor BamE</fullName>
    </submittedName>
</protein>
<evidence type="ECO:0000256" key="3">
    <source>
        <dbReference type="SAM" id="SignalP"/>
    </source>
</evidence>
<gene>
    <name evidence="5" type="primary">bamE</name>
    <name evidence="5" type="ORF">I4902_08630</name>
</gene>
<organism evidence="5 6">
    <name type="scientific">Proteus alimentorum</name>
    <dbReference type="NCBI Taxonomy" id="1973495"/>
    <lineage>
        <taxon>Bacteria</taxon>
        <taxon>Pseudomonadati</taxon>
        <taxon>Pseudomonadota</taxon>
        <taxon>Gammaproteobacteria</taxon>
        <taxon>Enterobacterales</taxon>
        <taxon>Morganellaceae</taxon>
        <taxon>Proteus</taxon>
    </lineage>
</organism>
<dbReference type="Gene3D" id="3.30.1450.10">
    <property type="match status" value="1"/>
</dbReference>
<keyword evidence="6" id="KW-1185">Reference proteome</keyword>
<keyword evidence="1 3" id="KW-0732">Signal</keyword>
<dbReference type="InterPro" id="IPR007450">
    <property type="entry name" value="BamE_dom"/>
</dbReference>
<evidence type="ECO:0000313" key="5">
    <source>
        <dbReference type="EMBL" id="MBG2879330.1"/>
    </source>
</evidence>
<keyword evidence="2" id="KW-0472">Membrane</keyword>
<proteinExistence type="predicted"/>
<name>A0ABS0ITM4_9GAMM</name>
<dbReference type="RefSeq" id="WP_164530428.1">
    <property type="nucleotide sequence ID" value="NZ_JADRYY010000009.1"/>
</dbReference>
<accession>A0ABS0ITM4</accession>
<evidence type="ECO:0000256" key="1">
    <source>
        <dbReference type="ARBA" id="ARBA00022729"/>
    </source>
</evidence>
<evidence type="ECO:0000313" key="6">
    <source>
        <dbReference type="Proteomes" id="UP000614721"/>
    </source>
</evidence>
<evidence type="ECO:0000256" key="2">
    <source>
        <dbReference type="ARBA" id="ARBA00023136"/>
    </source>
</evidence>
<feature type="chain" id="PRO_5046109256" evidence="3">
    <location>
        <begin position="22"/>
        <end position="126"/>
    </location>
</feature>